<evidence type="ECO:0000313" key="2">
    <source>
        <dbReference type="EMBL" id="CAA7041861.1"/>
    </source>
</evidence>
<feature type="compositionally biased region" description="Basic and acidic residues" evidence="1">
    <location>
        <begin position="29"/>
        <end position="40"/>
    </location>
</feature>
<evidence type="ECO:0000256" key="1">
    <source>
        <dbReference type="SAM" id="MobiDB-lite"/>
    </source>
</evidence>
<gene>
    <name evidence="2" type="ORF">MERR_LOCUS29096</name>
</gene>
<organism evidence="2 3">
    <name type="scientific">Microthlaspi erraticum</name>
    <dbReference type="NCBI Taxonomy" id="1685480"/>
    <lineage>
        <taxon>Eukaryota</taxon>
        <taxon>Viridiplantae</taxon>
        <taxon>Streptophyta</taxon>
        <taxon>Embryophyta</taxon>
        <taxon>Tracheophyta</taxon>
        <taxon>Spermatophyta</taxon>
        <taxon>Magnoliopsida</taxon>
        <taxon>eudicotyledons</taxon>
        <taxon>Gunneridae</taxon>
        <taxon>Pentapetalae</taxon>
        <taxon>rosids</taxon>
        <taxon>malvids</taxon>
        <taxon>Brassicales</taxon>
        <taxon>Brassicaceae</taxon>
        <taxon>Coluteocarpeae</taxon>
        <taxon>Microthlaspi</taxon>
    </lineage>
</organism>
<feature type="compositionally biased region" description="Polar residues" evidence="1">
    <location>
        <begin position="1"/>
        <end position="12"/>
    </location>
</feature>
<comment type="caution">
    <text evidence="2">The sequence shown here is derived from an EMBL/GenBank/DDBJ whole genome shotgun (WGS) entry which is preliminary data.</text>
</comment>
<feature type="compositionally biased region" description="Basic and acidic residues" evidence="1">
    <location>
        <begin position="84"/>
        <end position="112"/>
    </location>
</feature>
<name>A0A6D2JEL1_9BRAS</name>
<reference evidence="2" key="1">
    <citation type="submission" date="2020-01" db="EMBL/GenBank/DDBJ databases">
        <authorList>
            <person name="Mishra B."/>
        </authorList>
    </citation>
    <scope>NUCLEOTIDE SEQUENCE [LARGE SCALE GENOMIC DNA]</scope>
</reference>
<evidence type="ECO:0000313" key="3">
    <source>
        <dbReference type="Proteomes" id="UP000467841"/>
    </source>
</evidence>
<dbReference type="Proteomes" id="UP000467841">
    <property type="component" value="Unassembled WGS sequence"/>
</dbReference>
<sequence>MVNPRDNTTSPSLEGINPGDEYEPATVDKPLHTEDRDRSVPPKSRSASPKGRSTSPSKSESPPPPPTRSRRTKKSSSNAKFLRRREDGRETISRELRLNARQAEEDPGAARRRDPRRRRGTVGSRCRDD</sequence>
<dbReference type="AlphaFoldDB" id="A0A6D2JEL1"/>
<keyword evidence="3" id="KW-1185">Reference proteome</keyword>
<protein>
    <submittedName>
        <fullName evidence="2">Uncharacterized protein</fullName>
    </submittedName>
</protein>
<accession>A0A6D2JEL1</accession>
<feature type="region of interest" description="Disordered" evidence="1">
    <location>
        <begin position="1"/>
        <end position="129"/>
    </location>
</feature>
<proteinExistence type="predicted"/>
<dbReference type="EMBL" id="CACVBM020001254">
    <property type="protein sequence ID" value="CAA7041861.1"/>
    <property type="molecule type" value="Genomic_DNA"/>
</dbReference>